<gene>
    <name evidence="2" type="ORF">ERS852470_00874</name>
</gene>
<evidence type="ECO:0000313" key="2">
    <source>
        <dbReference type="EMBL" id="CUN85528.1"/>
    </source>
</evidence>
<dbReference type="Pfam" id="PF07963">
    <property type="entry name" value="N_methyl"/>
    <property type="match status" value="1"/>
</dbReference>
<evidence type="ECO:0000256" key="1">
    <source>
        <dbReference type="SAM" id="Phobius"/>
    </source>
</evidence>
<sequence length="166" mass="19231">MSSMMEFMEKITPLNKKYDRKKGMTLVEIMAAMAILSILFVGISTMMINTAKTEDKSNVLLNNTAIIRAIFTSFEVNTDGSRTIDYINNTRFYNLKEKVNITLRFNTIENMQQQLKDDLIISDGSNYIAEITIRDDGDNIYNIKINLINNIKNEDITKEMYVYRKI</sequence>
<reference evidence="2 3" key="1">
    <citation type="submission" date="2015-09" db="EMBL/GenBank/DDBJ databases">
        <authorList>
            <consortium name="Pathogen Informatics"/>
        </authorList>
    </citation>
    <scope>NUCLEOTIDE SEQUENCE [LARGE SCALE GENOMIC DNA]</scope>
    <source>
        <strain evidence="2 3">2789STDY5834855</strain>
    </source>
</reference>
<organism evidence="2 3">
    <name type="scientific">Clostridium disporicum</name>
    <dbReference type="NCBI Taxonomy" id="84024"/>
    <lineage>
        <taxon>Bacteria</taxon>
        <taxon>Bacillati</taxon>
        <taxon>Bacillota</taxon>
        <taxon>Clostridia</taxon>
        <taxon>Eubacteriales</taxon>
        <taxon>Clostridiaceae</taxon>
        <taxon>Clostridium</taxon>
    </lineage>
</organism>
<name>A0A174E7F9_9CLOT</name>
<dbReference type="PROSITE" id="PS00409">
    <property type="entry name" value="PROKAR_NTER_METHYL"/>
    <property type="match status" value="1"/>
</dbReference>
<keyword evidence="1" id="KW-1133">Transmembrane helix</keyword>
<dbReference type="EMBL" id="CYZV01000007">
    <property type="protein sequence ID" value="CUN85528.1"/>
    <property type="molecule type" value="Genomic_DNA"/>
</dbReference>
<dbReference type="AlphaFoldDB" id="A0A174E7F9"/>
<dbReference type="RefSeq" id="WP_055275606.1">
    <property type="nucleotide sequence ID" value="NZ_CYYT01000015.1"/>
</dbReference>
<feature type="transmembrane region" description="Helical" evidence="1">
    <location>
        <begin position="26"/>
        <end position="48"/>
    </location>
</feature>
<accession>A0A174E7F9</accession>
<dbReference type="Proteomes" id="UP000095558">
    <property type="component" value="Unassembled WGS sequence"/>
</dbReference>
<proteinExistence type="predicted"/>
<evidence type="ECO:0000313" key="3">
    <source>
        <dbReference type="Proteomes" id="UP000095558"/>
    </source>
</evidence>
<dbReference type="NCBIfam" id="TIGR02532">
    <property type="entry name" value="IV_pilin_GFxxxE"/>
    <property type="match status" value="1"/>
</dbReference>
<dbReference type="InterPro" id="IPR012902">
    <property type="entry name" value="N_methyl_site"/>
</dbReference>
<protein>
    <submittedName>
        <fullName evidence="2">Tfp pilus assembly protein PilW</fullName>
    </submittedName>
</protein>
<keyword evidence="1" id="KW-0812">Transmembrane</keyword>
<keyword evidence="1" id="KW-0472">Membrane</keyword>